<dbReference type="InterPro" id="IPR000873">
    <property type="entry name" value="AMP-dep_synth/lig_dom"/>
</dbReference>
<evidence type="ECO:0000256" key="2">
    <source>
        <dbReference type="ARBA" id="ARBA00022598"/>
    </source>
</evidence>
<keyword evidence="4" id="KW-0443">Lipid metabolism</keyword>
<protein>
    <recommendedName>
        <fullName evidence="6">long-chain-fatty-acid--CoA ligase</fullName>
        <ecNumber evidence="6">6.2.1.3</ecNumber>
    </recommendedName>
</protein>
<evidence type="ECO:0000256" key="3">
    <source>
        <dbReference type="ARBA" id="ARBA00022741"/>
    </source>
</evidence>
<keyword evidence="4" id="KW-0276">Fatty acid metabolism</keyword>
<dbReference type="EMBL" id="GEDV01005478">
    <property type="protein sequence ID" value="JAP83079.1"/>
    <property type="molecule type" value="Transcribed_RNA"/>
</dbReference>
<proteinExistence type="inferred from homology"/>
<feature type="domain" description="AMP-dependent synthetase/ligase" evidence="8">
    <location>
        <begin position="103"/>
        <end position="528"/>
    </location>
</feature>
<evidence type="ECO:0000256" key="1">
    <source>
        <dbReference type="ARBA" id="ARBA00006432"/>
    </source>
</evidence>
<evidence type="ECO:0000256" key="6">
    <source>
        <dbReference type="ARBA" id="ARBA00026121"/>
    </source>
</evidence>
<keyword evidence="2" id="KW-0436">Ligase</keyword>
<evidence type="ECO:0000313" key="9">
    <source>
        <dbReference type="EMBL" id="JAP83079.1"/>
    </source>
</evidence>
<dbReference type="Pfam" id="PF00501">
    <property type="entry name" value="AMP-binding"/>
    <property type="match status" value="1"/>
</dbReference>
<comment type="similarity">
    <text evidence="1">Belongs to the ATP-dependent AMP-binding enzyme family.</text>
</comment>
<dbReference type="AlphaFoldDB" id="A0A131YV30"/>
<dbReference type="PANTHER" id="PTHR43272:SF83">
    <property type="entry name" value="ACYL-COA SYNTHETASE LONG-CHAIN, ISOFORM J"/>
    <property type="match status" value="1"/>
</dbReference>
<evidence type="ECO:0000256" key="7">
    <source>
        <dbReference type="ARBA" id="ARBA00036813"/>
    </source>
</evidence>
<dbReference type="Gene3D" id="3.40.50.12780">
    <property type="entry name" value="N-terminal domain of ligase-like"/>
    <property type="match status" value="1"/>
</dbReference>
<name>A0A131YV30_RHIAP</name>
<dbReference type="GO" id="GO:0005886">
    <property type="term" value="C:plasma membrane"/>
    <property type="evidence" value="ECO:0007669"/>
    <property type="project" value="TreeGrafter"/>
</dbReference>
<dbReference type="GO" id="GO:0035336">
    <property type="term" value="P:long-chain fatty-acyl-CoA metabolic process"/>
    <property type="evidence" value="ECO:0007669"/>
    <property type="project" value="TreeGrafter"/>
</dbReference>
<sequence length="721" mass="80669">MFAFAIDLVVFLIKVLVTAYDVITIPIYFVLQKPWVYWKQKRLRFAKPIKDGDPSSPYVRPEPLDIECLKGVRTLDEATRKAIRSYPERPALGTRPVLGQREDKQPDGRVFRKLVLGDYQWLTYDEVDKKIDLTARGLQAIGVRPHQRMAILAETRREWFITAQACFRANVPLVTLYATLSNDGIVSAVNRTAVTHLVTSADLLPRVLSIASKTPSLTHIVYMENASSEQLRPSVAQGLQVIPFSSLETLGSQRYLQECRPEPDDIAIIMFTSGSTGIPKGVMATHSNLMTTMRSFAFLCQSYGAAGSEDVYIAFLPLAHMLELSFEILLMSVGGRIGYSSPLTLTDKSNGIDPSCRGDATVLKPTQITCVPLVADRIRKGINEMLASKGALHKALFDYAVRYKCRWLDLGFETPILNRVLFNKTSQVLGGKTKLIVSGSAPLSSQTRWFLRACLNCSIAEGYGSSETSCVTTAMDQRETSTGRVGPPLPGCYLRLVDWPEGDYSVTDRPNPRGEVVVGGPCITKGYFEDEELTRESFREEGGIRWFYTGDIGEIFPDGTLKIVDRKKDIVKLQHGEYVALVGVEAVLKSCPLVENAFVYGNSRYAYLVAFVSPNYDQLLRMARRLGREHLATMKELCTDSVVASAAEEFILNYARSCDLQKTEVPRKVKLCHEEWTPDTGLVTPTLKLCRKPLQKYYERDINALYESEEESVMPLIDHPE</sequence>
<dbReference type="InterPro" id="IPR042099">
    <property type="entry name" value="ANL_N_sf"/>
</dbReference>
<dbReference type="InterPro" id="IPR020845">
    <property type="entry name" value="AMP-binding_CS"/>
</dbReference>
<accession>A0A131YV30</accession>
<keyword evidence="3" id="KW-0547">Nucleotide-binding</keyword>
<dbReference type="GO" id="GO:0005811">
    <property type="term" value="C:lipid droplet"/>
    <property type="evidence" value="ECO:0007669"/>
    <property type="project" value="TreeGrafter"/>
</dbReference>
<evidence type="ECO:0000259" key="8">
    <source>
        <dbReference type="Pfam" id="PF00501"/>
    </source>
</evidence>
<dbReference type="GO" id="GO:0005524">
    <property type="term" value="F:ATP binding"/>
    <property type="evidence" value="ECO:0007669"/>
    <property type="project" value="UniProtKB-KW"/>
</dbReference>
<dbReference type="EC" id="6.2.1.3" evidence="6"/>
<dbReference type="PANTHER" id="PTHR43272">
    <property type="entry name" value="LONG-CHAIN-FATTY-ACID--COA LIGASE"/>
    <property type="match status" value="1"/>
</dbReference>
<dbReference type="GO" id="GO:0005783">
    <property type="term" value="C:endoplasmic reticulum"/>
    <property type="evidence" value="ECO:0007669"/>
    <property type="project" value="TreeGrafter"/>
</dbReference>
<evidence type="ECO:0000256" key="5">
    <source>
        <dbReference type="ARBA" id="ARBA00022840"/>
    </source>
</evidence>
<dbReference type="GO" id="GO:0030182">
    <property type="term" value="P:neuron differentiation"/>
    <property type="evidence" value="ECO:0007669"/>
    <property type="project" value="TreeGrafter"/>
</dbReference>
<comment type="catalytic activity">
    <reaction evidence="7">
        <text>a long-chain fatty acid + ATP + CoA = a long-chain fatty acyl-CoA + AMP + diphosphate</text>
        <dbReference type="Rhea" id="RHEA:15421"/>
        <dbReference type="ChEBI" id="CHEBI:30616"/>
        <dbReference type="ChEBI" id="CHEBI:33019"/>
        <dbReference type="ChEBI" id="CHEBI:57287"/>
        <dbReference type="ChEBI" id="CHEBI:57560"/>
        <dbReference type="ChEBI" id="CHEBI:83139"/>
        <dbReference type="ChEBI" id="CHEBI:456215"/>
        <dbReference type="EC" id="6.2.1.3"/>
    </reaction>
</comment>
<keyword evidence="5" id="KW-0067">ATP-binding</keyword>
<dbReference type="SUPFAM" id="SSF56801">
    <property type="entry name" value="Acetyl-CoA synthetase-like"/>
    <property type="match status" value="1"/>
</dbReference>
<dbReference type="GO" id="GO:0090433">
    <property type="term" value="F:palmitoyl-CoA ligase activity"/>
    <property type="evidence" value="ECO:0007669"/>
    <property type="project" value="TreeGrafter"/>
</dbReference>
<reference evidence="9" key="1">
    <citation type="journal article" date="2016" name="Ticks Tick Borne Dis.">
        <title>De novo assembly and annotation of the salivary gland transcriptome of Rhipicephalus appendiculatus male and female ticks during blood feeding.</title>
        <authorList>
            <person name="de Castro M.H."/>
            <person name="de Klerk D."/>
            <person name="Pienaar R."/>
            <person name="Latif A.A."/>
            <person name="Rees D.J."/>
            <person name="Mans B.J."/>
        </authorList>
    </citation>
    <scope>NUCLEOTIDE SEQUENCE</scope>
    <source>
        <tissue evidence="9">Salivary glands</tissue>
    </source>
</reference>
<evidence type="ECO:0000256" key="4">
    <source>
        <dbReference type="ARBA" id="ARBA00022832"/>
    </source>
</evidence>
<organism evidence="9">
    <name type="scientific">Rhipicephalus appendiculatus</name>
    <name type="common">Brown ear tick</name>
    <dbReference type="NCBI Taxonomy" id="34631"/>
    <lineage>
        <taxon>Eukaryota</taxon>
        <taxon>Metazoa</taxon>
        <taxon>Ecdysozoa</taxon>
        <taxon>Arthropoda</taxon>
        <taxon>Chelicerata</taxon>
        <taxon>Arachnida</taxon>
        <taxon>Acari</taxon>
        <taxon>Parasitiformes</taxon>
        <taxon>Ixodida</taxon>
        <taxon>Ixodoidea</taxon>
        <taxon>Ixodidae</taxon>
        <taxon>Rhipicephalinae</taxon>
        <taxon>Rhipicephalus</taxon>
        <taxon>Rhipicephalus</taxon>
    </lineage>
</organism>
<dbReference type="PROSITE" id="PS00455">
    <property type="entry name" value="AMP_BINDING"/>
    <property type="match status" value="1"/>
</dbReference>